<evidence type="ECO:0000256" key="4">
    <source>
        <dbReference type="ARBA" id="ARBA00022723"/>
    </source>
</evidence>
<dbReference type="AlphaFoldDB" id="C9YH98"/>
<comment type="catalytic activity">
    <reaction evidence="8">
        <text>guanine + H2O + H(+) = xanthine + NH4(+)</text>
        <dbReference type="Rhea" id="RHEA:14665"/>
        <dbReference type="ChEBI" id="CHEBI:15377"/>
        <dbReference type="ChEBI" id="CHEBI:15378"/>
        <dbReference type="ChEBI" id="CHEBI:16235"/>
        <dbReference type="ChEBI" id="CHEBI:17712"/>
        <dbReference type="ChEBI" id="CHEBI:28938"/>
        <dbReference type="EC" id="3.5.4.3"/>
    </reaction>
</comment>
<dbReference type="SUPFAM" id="SSF51556">
    <property type="entry name" value="Metallo-dependent hydrolases"/>
    <property type="match status" value="1"/>
</dbReference>
<dbReference type="UniPathway" id="UPA00603">
    <property type="reaction ID" value="UER00660"/>
</dbReference>
<dbReference type="Gene3D" id="2.30.40.10">
    <property type="entry name" value="Urease, subunit C, domain 1"/>
    <property type="match status" value="1"/>
</dbReference>
<dbReference type="GO" id="GO:0008270">
    <property type="term" value="F:zinc ion binding"/>
    <property type="evidence" value="ECO:0007669"/>
    <property type="project" value="UniProtKB-UniRule"/>
</dbReference>
<dbReference type="PANTHER" id="PTHR11271">
    <property type="entry name" value="GUANINE DEAMINASE"/>
    <property type="match status" value="1"/>
</dbReference>
<evidence type="ECO:0000256" key="6">
    <source>
        <dbReference type="ARBA" id="ARBA00022833"/>
    </source>
</evidence>
<dbReference type="InterPro" id="IPR014311">
    <property type="entry name" value="Guanine_deaminase"/>
</dbReference>
<evidence type="ECO:0000313" key="10">
    <source>
        <dbReference type="EMBL" id="CBA33927.1"/>
    </source>
</evidence>
<gene>
    <name evidence="10" type="primary">guaD</name>
    <name evidence="10" type="ORF">Csp_B21480</name>
</gene>
<dbReference type="NCBIfam" id="NF006679">
    <property type="entry name" value="PRK09228.1"/>
    <property type="match status" value="1"/>
</dbReference>
<evidence type="ECO:0000256" key="1">
    <source>
        <dbReference type="ARBA" id="ARBA00004984"/>
    </source>
</evidence>
<feature type="domain" description="Amidohydrolase-related" evidence="9">
    <location>
        <begin position="87"/>
        <end position="449"/>
    </location>
</feature>
<comment type="similarity">
    <text evidence="2 8">Belongs to the metallo-dependent hydrolases superfamily. ATZ/TRZ family.</text>
</comment>
<dbReference type="PANTHER" id="PTHR11271:SF6">
    <property type="entry name" value="GUANINE DEAMINASE"/>
    <property type="match status" value="1"/>
</dbReference>
<dbReference type="Pfam" id="PF01979">
    <property type="entry name" value="Amidohydro_1"/>
    <property type="match status" value="1"/>
</dbReference>
<reference evidence="10" key="1">
    <citation type="journal article" date="2010" name="Nature">
        <title>The Dynamic genome of Hydra.</title>
        <authorList>
            <person name="Chapman J.A."/>
            <person name="Kirkness E.F."/>
            <person name="Simakov O."/>
            <person name="Hampson S.E."/>
            <person name="Mitros T."/>
            <person name="Weinmaier T."/>
            <person name="Rattei T."/>
            <person name="Balasubramanian P.G."/>
            <person name="Borman J."/>
            <person name="Busam D."/>
            <person name="Disbennett K."/>
            <person name="Pfannkoch C."/>
            <person name="Sumin N."/>
            <person name="Sutton G."/>
            <person name="Viswanathan L."/>
            <person name="Walenz B."/>
            <person name="Goodstein D.M."/>
            <person name="Hellsten U."/>
            <person name="Kawashima T."/>
            <person name="Prochnik S.E."/>
            <person name="Putnam N.H."/>
            <person name="Shu S."/>
            <person name="Blumberg B."/>
            <person name="Dana C.E."/>
            <person name="Gee L."/>
            <person name="Kibler D.F."/>
            <person name="Law L."/>
            <person name="Lindgens D."/>
            <person name="Martinez D.E."/>
            <person name="Peng J."/>
            <person name="Wigge P.A."/>
            <person name="Bertulat B."/>
            <person name="Guder C."/>
            <person name="Nakamura Y."/>
            <person name="Ozbek S."/>
            <person name="Watanabe H."/>
            <person name="Khalturin K."/>
            <person name="Hemmrich G."/>
            <person name="Franke A."/>
            <person name="Augustin R."/>
            <person name="Fraune S."/>
            <person name="Hayakawa E."/>
            <person name="Hayakawa S."/>
            <person name="Hirose M."/>
            <person name="Hwang J."/>
            <person name="Ikeo K."/>
            <person name="Nishimiya-Fujisawa C."/>
            <person name="Ogura A."/>
            <person name="Takahashi T."/>
            <person name="Steinmetz P.R."/>
            <person name="Zhang X."/>
            <person name="Aufschnaiter R."/>
            <person name="Eder M.K."/>
            <person name="Gorny A.K."/>
            <person name="Salvenmoser W."/>
            <person name="Heimberg A.M."/>
            <person name="Wheeler B.M."/>
            <person name="Peterson K.J."/>
            <person name="Boettger A."/>
            <person name="Tischler P."/>
            <person name="Wolf A."/>
            <person name="Gojobori T."/>
            <person name="Remington K.A."/>
            <person name="Strausberg R.L."/>
            <person name="Venter J."/>
            <person name="Technau U."/>
            <person name="Hobmayer B."/>
            <person name="Bosch T.C."/>
            <person name="Holstein T.W."/>
            <person name="Fujisawa T."/>
            <person name="Bode H.R."/>
            <person name="David C.N."/>
            <person name="Rokhsar D.S."/>
            <person name="Steele R.E."/>
        </authorList>
    </citation>
    <scope>NUCLEOTIDE SEQUENCE</scope>
</reference>
<dbReference type="SUPFAM" id="SSF51338">
    <property type="entry name" value="Composite domain of metallo-dependent hydrolases"/>
    <property type="match status" value="1"/>
</dbReference>
<evidence type="ECO:0000256" key="7">
    <source>
        <dbReference type="NCBIfam" id="TIGR02967"/>
    </source>
</evidence>
<proteinExistence type="inferred from homology"/>
<evidence type="ECO:0000256" key="8">
    <source>
        <dbReference type="RuleBase" id="RU366009"/>
    </source>
</evidence>
<dbReference type="EC" id="3.5.4.3" evidence="3 7"/>
<sequence>MSALGTDIAATPPPASLKLTTMNAYRASLLWFAPRSEGVARALYEQDGLLVVGPDARGRQVVQAIGAYSTVSKQYPQVPVQHFPGRIIAPGFIDLHIHYPQIDVIGSPASGLLPWLENYTFPAENRFSAPDHSAQAAAFFIAELLRNGVTTALTFATSHLESVNALFTEAQARRMRLITGLVLMDRHAPDYLVNQGQGSVSGTEQSLRDTESLIQRWHGVDRLGYAITPRFAPTSTDAQLRGAGELAKQYGDVWIQSHVAENKDEITWARELFPASRSYLATYDDFGLMRERAIYAHCIHFDDDDRALMRDTGAAAAISPTSNLFLGSGFFDYEGADRVGYQYGLASDVGGGTSFSPFHTMLAAYYVGREGQTKPGLSLTPQHLWWQHTAGAAGALGLDGANGGPAVGNLLPGCEADFVVLNPQATPLLARKTALASNLDELLFSLIVLGDDRLVEKTVISQAI</sequence>
<organism evidence="10">
    <name type="scientific">Curvibacter symbiont subsp. Hydra magnipapillata</name>
    <dbReference type="NCBI Taxonomy" id="667019"/>
    <lineage>
        <taxon>Bacteria</taxon>
        <taxon>Pseudomonadati</taxon>
        <taxon>Pseudomonadota</taxon>
        <taxon>Betaproteobacteria</taxon>
        <taxon>Burkholderiales</taxon>
        <taxon>Comamonadaceae</taxon>
        <taxon>Curvibacter</taxon>
    </lineage>
</organism>
<dbReference type="GO" id="GO:0006147">
    <property type="term" value="P:guanine catabolic process"/>
    <property type="evidence" value="ECO:0007669"/>
    <property type="project" value="UniProtKB-UniRule"/>
</dbReference>
<accession>C9YH98</accession>
<keyword evidence="5 8" id="KW-0378">Hydrolase</keyword>
<evidence type="ECO:0000256" key="3">
    <source>
        <dbReference type="ARBA" id="ARBA00012781"/>
    </source>
</evidence>
<dbReference type="InterPro" id="IPR011059">
    <property type="entry name" value="Metal-dep_hydrolase_composite"/>
</dbReference>
<evidence type="ECO:0000259" key="9">
    <source>
        <dbReference type="Pfam" id="PF01979"/>
    </source>
</evidence>
<comment type="function">
    <text evidence="8">Catalyzes the hydrolytic deamination of guanine, producing xanthine and ammonia.</text>
</comment>
<dbReference type="NCBIfam" id="TIGR02967">
    <property type="entry name" value="guan_deamin"/>
    <property type="match status" value="1"/>
</dbReference>
<dbReference type="Gene3D" id="3.20.20.140">
    <property type="entry name" value="Metal-dependent hydrolases"/>
    <property type="match status" value="1"/>
</dbReference>
<keyword evidence="4 8" id="KW-0479">Metal-binding</keyword>
<protein>
    <recommendedName>
        <fullName evidence="3 7">Guanine deaminase</fullName>
        <shortName evidence="8">Guanase</shortName>
        <ecNumber evidence="3 7">3.5.4.3</ecNumber>
    </recommendedName>
    <alternativeName>
        <fullName evidence="8">Guanine aminohydrolase</fullName>
    </alternativeName>
</protein>
<dbReference type="GO" id="GO:0008892">
    <property type="term" value="F:guanine deaminase activity"/>
    <property type="evidence" value="ECO:0007669"/>
    <property type="project" value="UniProtKB-UniRule"/>
</dbReference>
<keyword evidence="6 8" id="KW-0862">Zinc</keyword>
<name>C9YH98_CURXX</name>
<evidence type="ECO:0000256" key="5">
    <source>
        <dbReference type="ARBA" id="ARBA00022801"/>
    </source>
</evidence>
<dbReference type="EMBL" id="FN543108">
    <property type="protein sequence ID" value="CBA33927.1"/>
    <property type="molecule type" value="Genomic_DNA"/>
</dbReference>
<dbReference type="InterPro" id="IPR051607">
    <property type="entry name" value="Metallo-dep_hydrolases"/>
</dbReference>
<comment type="pathway">
    <text evidence="1 8">Purine metabolism; guanine degradation; xanthine from guanine: step 1/1.</text>
</comment>
<evidence type="ECO:0000256" key="2">
    <source>
        <dbReference type="ARBA" id="ARBA00006745"/>
    </source>
</evidence>
<dbReference type="GO" id="GO:0005829">
    <property type="term" value="C:cytosol"/>
    <property type="evidence" value="ECO:0007669"/>
    <property type="project" value="TreeGrafter"/>
</dbReference>
<dbReference type="InterPro" id="IPR006680">
    <property type="entry name" value="Amidohydro-rel"/>
</dbReference>
<dbReference type="InterPro" id="IPR032466">
    <property type="entry name" value="Metal_Hydrolase"/>
</dbReference>
<comment type="cofactor">
    <cofactor evidence="8">
        <name>Zn(2+)</name>
        <dbReference type="ChEBI" id="CHEBI:29105"/>
    </cofactor>
    <text evidence="8">Binds 1 zinc ion per subunit.</text>
</comment>